<reference evidence="3" key="1">
    <citation type="submission" date="2017-04" db="EMBL/GenBank/DDBJ databases">
        <authorList>
            <person name="Varghese N."/>
            <person name="Submissions S."/>
        </authorList>
    </citation>
    <scope>NUCLEOTIDE SEQUENCE [LARGE SCALE GENOMIC DNA]</scope>
    <source>
        <strain evidence="3">B4P</strain>
    </source>
</reference>
<evidence type="ECO:0000313" key="3">
    <source>
        <dbReference type="Proteomes" id="UP000192903"/>
    </source>
</evidence>
<evidence type="ECO:0000256" key="1">
    <source>
        <dbReference type="SAM" id="SignalP"/>
    </source>
</evidence>
<proteinExistence type="predicted"/>
<keyword evidence="1" id="KW-0732">Signal</keyword>
<feature type="chain" id="PRO_5012078254" evidence="1">
    <location>
        <begin position="22"/>
        <end position="83"/>
    </location>
</feature>
<gene>
    <name evidence="2" type="ORF">SAMN02982989_2822</name>
</gene>
<organism evidence="2 3">
    <name type="scientific">Xaviernesmea oryzae</name>
    <dbReference type="NCBI Taxonomy" id="464029"/>
    <lineage>
        <taxon>Bacteria</taxon>
        <taxon>Pseudomonadati</taxon>
        <taxon>Pseudomonadota</taxon>
        <taxon>Alphaproteobacteria</taxon>
        <taxon>Hyphomicrobiales</taxon>
        <taxon>Rhizobiaceae</taxon>
        <taxon>Rhizobium/Agrobacterium group</taxon>
        <taxon>Xaviernesmea</taxon>
    </lineage>
</organism>
<dbReference type="OrthoDB" id="8279531at2"/>
<dbReference type="AlphaFoldDB" id="A0A1X7FE55"/>
<dbReference type="EMBL" id="FXAF01000006">
    <property type="protein sequence ID" value="SMF50714.1"/>
    <property type="molecule type" value="Genomic_DNA"/>
</dbReference>
<protein>
    <submittedName>
        <fullName evidence="2">Uncharacterized protein</fullName>
    </submittedName>
</protein>
<sequence>MKKIVAIALLAAVAGGSSAFALEPIPGSITYGGQPATRLQKAPVGSPVPHQFRANGQLYNETYIIQPDRSLKLVSRRTSSVAN</sequence>
<evidence type="ECO:0000313" key="2">
    <source>
        <dbReference type="EMBL" id="SMF50714.1"/>
    </source>
</evidence>
<name>A0A1X7FE55_9HYPH</name>
<dbReference type="RefSeq" id="WP_143531633.1">
    <property type="nucleotide sequence ID" value="NZ_FXAF01000006.1"/>
</dbReference>
<dbReference type="Proteomes" id="UP000192903">
    <property type="component" value="Unassembled WGS sequence"/>
</dbReference>
<feature type="signal peptide" evidence="1">
    <location>
        <begin position="1"/>
        <end position="21"/>
    </location>
</feature>
<accession>A0A1X7FE55</accession>
<keyword evidence="3" id="KW-1185">Reference proteome</keyword>